<protein>
    <submittedName>
        <fullName evidence="1">Uncharacterized protein</fullName>
    </submittedName>
</protein>
<feature type="non-terminal residue" evidence="1">
    <location>
        <position position="46"/>
    </location>
</feature>
<dbReference type="AlphaFoldDB" id="X0ZA30"/>
<reference evidence="1" key="1">
    <citation type="journal article" date="2014" name="Front. Microbiol.">
        <title>High frequency of phylogenetically diverse reductive dehalogenase-homologous genes in deep subseafloor sedimentary metagenomes.</title>
        <authorList>
            <person name="Kawai M."/>
            <person name="Futagami T."/>
            <person name="Toyoda A."/>
            <person name="Takaki Y."/>
            <person name="Nishi S."/>
            <person name="Hori S."/>
            <person name="Arai W."/>
            <person name="Tsubouchi T."/>
            <person name="Morono Y."/>
            <person name="Uchiyama I."/>
            <person name="Ito T."/>
            <person name="Fujiyama A."/>
            <person name="Inagaki F."/>
            <person name="Takami H."/>
        </authorList>
    </citation>
    <scope>NUCLEOTIDE SEQUENCE</scope>
    <source>
        <strain evidence="1">Expedition CK06-06</strain>
    </source>
</reference>
<sequence length="46" mass="5262">EVFVPSPTNLLLLKLFAFDDRDEKKENDPAQAHAFDVYVIVTLADR</sequence>
<accession>X0ZA30</accession>
<dbReference type="EMBL" id="BARS01059444">
    <property type="protein sequence ID" value="GAG45291.1"/>
    <property type="molecule type" value="Genomic_DNA"/>
</dbReference>
<evidence type="ECO:0000313" key="1">
    <source>
        <dbReference type="EMBL" id="GAG45291.1"/>
    </source>
</evidence>
<name>X0ZA30_9ZZZZ</name>
<gene>
    <name evidence="1" type="ORF">S01H1_86098</name>
</gene>
<feature type="non-terminal residue" evidence="1">
    <location>
        <position position="1"/>
    </location>
</feature>
<organism evidence="1">
    <name type="scientific">marine sediment metagenome</name>
    <dbReference type="NCBI Taxonomy" id="412755"/>
    <lineage>
        <taxon>unclassified sequences</taxon>
        <taxon>metagenomes</taxon>
        <taxon>ecological metagenomes</taxon>
    </lineage>
</organism>
<comment type="caution">
    <text evidence="1">The sequence shown here is derived from an EMBL/GenBank/DDBJ whole genome shotgun (WGS) entry which is preliminary data.</text>
</comment>
<proteinExistence type="predicted"/>